<comment type="caution">
    <text evidence="1">The sequence shown here is derived from an EMBL/GenBank/DDBJ whole genome shotgun (WGS) entry which is preliminary data.</text>
</comment>
<proteinExistence type="predicted"/>
<protein>
    <submittedName>
        <fullName evidence="1">Uncharacterized protein</fullName>
    </submittedName>
</protein>
<evidence type="ECO:0000313" key="2">
    <source>
        <dbReference type="Proteomes" id="UP001054945"/>
    </source>
</evidence>
<evidence type="ECO:0000313" key="1">
    <source>
        <dbReference type="EMBL" id="GIZ01204.1"/>
    </source>
</evidence>
<accession>A0AAV4Y2U2</accession>
<dbReference type="EMBL" id="BPLR01001264">
    <property type="protein sequence ID" value="GIZ01204.1"/>
    <property type="molecule type" value="Genomic_DNA"/>
</dbReference>
<dbReference type="Proteomes" id="UP001054945">
    <property type="component" value="Unassembled WGS sequence"/>
</dbReference>
<sequence>MRVSGVRMLPFAVAPNDFVNAARFGSMLRALIDFQLSRWPEVVDSEASFRLPHPLHSGMLPRFVGLLITSEKTTPSYLSNLFTLLL</sequence>
<dbReference type="AlphaFoldDB" id="A0AAV4Y2U2"/>
<name>A0AAV4Y2U2_CAEEX</name>
<reference evidence="1 2" key="1">
    <citation type="submission" date="2021-06" db="EMBL/GenBank/DDBJ databases">
        <title>Caerostris extrusa draft genome.</title>
        <authorList>
            <person name="Kono N."/>
            <person name="Arakawa K."/>
        </authorList>
    </citation>
    <scope>NUCLEOTIDE SEQUENCE [LARGE SCALE GENOMIC DNA]</scope>
</reference>
<keyword evidence="2" id="KW-1185">Reference proteome</keyword>
<gene>
    <name evidence="1" type="ORF">CEXT_697551</name>
</gene>
<organism evidence="1 2">
    <name type="scientific">Caerostris extrusa</name>
    <name type="common">Bark spider</name>
    <name type="synonym">Caerostris bankana</name>
    <dbReference type="NCBI Taxonomy" id="172846"/>
    <lineage>
        <taxon>Eukaryota</taxon>
        <taxon>Metazoa</taxon>
        <taxon>Ecdysozoa</taxon>
        <taxon>Arthropoda</taxon>
        <taxon>Chelicerata</taxon>
        <taxon>Arachnida</taxon>
        <taxon>Araneae</taxon>
        <taxon>Araneomorphae</taxon>
        <taxon>Entelegynae</taxon>
        <taxon>Araneoidea</taxon>
        <taxon>Araneidae</taxon>
        <taxon>Caerostris</taxon>
    </lineage>
</organism>